<name>T0AVJ0_9RHOO</name>
<dbReference type="EMBL" id="ATJV01000078">
    <property type="protein sequence ID" value="EPZ14573.1"/>
    <property type="molecule type" value="Genomic_DNA"/>
</dbReference>
<gene>
    <name evidence="2" type="ORF">M622_18375</name>
</gene>
<dbReference type="STRING" id="1348657.M622_18375"/>
<protein>
    <submittedName>
        <fullName evidence="2">Uncharacterized protein</fullName>
    </submittedName>
</protein>
<feature type="region of interest" description="Disordered" evidence="1">
    <location>
        <begin position="1"/>
        <end position="20"/>
    </location>
</feature>
<sequence>MASSINHQEPTMPTLTSKARPQAIDTYLQHIANIRSQLEALQRHADDHFGHDPDAIHRGHVGDLTRIENGLCEVVALLDGSDE</sequence>
<dbReference type="PATRIC" id="fig|1348657.5.peg.2933"/>
<evidence type="ECO:0000313" key="3">
    <source>
        <dbReference type="Proteomes" id="UP000015455"/>
    </source>
</evidence>
<dbReference type="AlphaFoldDB" id="T0AVJ0"/>
<keyword evidence="3" id="KW-1185">Reference proteome</keyword>
<evidence type="ECO:0000313" key="2">
    <source>
        <dbReference type="EMBL" id="EPZ14573.1"/>
    </source>
</evidence>
<proteinExistence type="predicted"/>
<feature type="compositionally biased region" description="Polar residues" evidence="1">
    <location>
        <begin position="1"/>
        <end position="19"/>
    </location>
</feature>
<reference evidence="2 3" key="1">
    <citation type="submission" date="2013-06" db="EMBL/GenBank/DDBJ databases">
        <title>Draft genome sequence of Thauera terpenica.</title>
        <authorList>
            <person name="Liu B."/>
            <person name="Frostegard A.H."/>
            <person name="Shapleigh J.P."/>
        </authorList>
    </citation>
    <scope>NUCLEOTIDE SEQUENCE [LARGE SCALE GENOMIC DNA]</scope>
    <source>
        <strain evidence="2 3">58Eu</strain>
    </source>
</reference>
<organism evidence="2 3">
    <name type="scientific">Thauera terpenica 58Eu</name>
    <dbReference type="NCBI Taxonomy" id="1348657"/>
    <lineage>
        <taxon>Bacteria</taxon>
        <taxon>Pseudomonadati</taxon>
        <taxon>Pseudomonadota</taxon>
        <taxon>Betaproteobacteria</taxon>
        <taxon>Rhodocyclales</taxon>
        <taxon>Zoogloeaceae</taxon>
        <taxon>Thauera</taxon>
    </lineage>
</organism>
<evidence type="ECO:0000256" key="1">
    <source>
        <dbReference type="SAM" id="MobiDB-lite"/>
    </source>
</evidence>
<dbReference type="Proteomes" id="UP000015455">
    <property type="component" value="Unassembled WGS sequence"/>
</dbReference>
<accession>T0AVJ0</accession>
<comment type="caution">
    <text evidence="2">The sequence shown here is derived from an EMBL/GenBank/DDBJ whole genome shotgun (WGS) entry which is preliminary data.</text>
</comment>